<dbReference type="RefSeq" id="WP_091316078.1">
    <property type="nucleotide sequence ID" value="NZ_CBCSJU010000004.1"/>
</dbReference>
<evidence type="ECO:0000313" key="1">
    <source>
        <dbReference type="EMBL" id="SEJ37755.1"/>
    </source>
</evidence>
<organism evidence="1 2">
    <name type="scientific">Flavobacterium terrigena</name>
    <dbReference type="NCBI Taxonomy" id="402734"/>
    <lineage>
        <taxon>Bacteria</taxon>
        <taxon>Pseudomonadati</taxon>
        <taxon>Bacteroidota</taxon>
        <taxon>Flavobacteriia</taxon>
        <taxon>Flavobacteriales</taxon>
        <taxon>Flavobacteriaceae</taxon>
        <taxon>Flavobacterium</taxon>
    </lineage>
</organism>
<accession>A0A1H6YM14</accession>
<dbReference type="AlphaFoldDB" id="A0A1H6YM14"/>
<proteinExistence type="predicted"/>
<sequence>MKKTLYILILIQIFSCSEITKKRDAVNSPKENQKVQNQNMNSEKVTEISLKEKRFNEFLESIKTFKIQPVDSLVTEYNISQLENYKIGNNNIQIFKKDSFNINWIKINSNKLLIKNLKTINNPTDGDNEEMFCNSLQKVKLYNFNSNDVILLEFTSYPSTGLGSSVTDYLIYDVKNNQLNLFENFRRADSDFYNFPFNKKLNYISSDFTGDYHGATPMHFISKIYSLNDNGKFQLEKDSNGKEYFYETVTYPNELKKEFEYKWNWF</sequence>
<name>A0A1H6YM14_9FLAO</name>
<keyword evidence="2" id="KW-1185">Reference proteome</keyword>
<reference evidence="2" key="1">
    <citation type="submission" date="2016-10" db="EMBL/GenBank/DDBJ databases">
        <authorList>
            <person name="Varghese N."/>
            <person name="Submissions S."/>
        </authorList>
    </citation>
    <scope>NUCLEOTIDE SEQUENCE [LARGE SCALE GENOMIC DNA]</scope>
    <source>
        <strain evidence="2">DSM 17934</strain>
    </source>
</reference>
<dbReference type="EMBL" id="FNYA01000014">
    <property type="protein sequence ID" value="SEJ37755.1"/>
    <property type="molecule type" value="Genomic_DNA"/>
</dbReference>
<gene>
    <name evidence="1" type="ORF">SAMN05660918_0166</name>
</gene>
<protein>
    <submittedName>
        <fullName evidence="1">Uncharacterized protein</fullName>
    </submittedName>
</protein>
<evidence type="ECO:0000313" key="2">
    <source>
        <dbReference type="Proteomes" id="UP000199702"/>
    </source>
</evidence>
<dbReference type="Proteomes" id="UP000199702">
    <property type="component" value="Unassembled WGS sequence"/>
</dbReference>
<dbReference type="OrthoDB" id="1360987at2"/>